<sequence length="212" mass="23385">MSTHGFKGSNKMIKRNLLVMGLAVLLSACGFQLRGTGNTELTIKELSVSARNAYGDTVKQLTQVLEHSGVKVYNGAPYKLILTSEQETQRAASYSGSGRTAEYELNTVLTYEIHGDKDLTLLGGKLEVQKYYVHDGNNITGGDAEAEQLRKEMRRDLVQQMVIRLQLLTPEQLDGLQQTADAKAKADADALEAARKYEESIPKQSPLELPQQ</sequence>
<dbReference type="HAMAP" id="MF_01186">
    <property type="entry name" value="LPS_assembly_LptE"/>
    <property type="match status" value="1"/>
</dbReference>
<dbReference type="Pfam" id="PF04390">
    <property type="entry name" value="LptE"/>
    <property type="match status" value="1"/>
</dbReference>
<evidence type="ECO:0000256" key="4">
    <source>
        <dbReference type="ARBA" id="ARBA00023237"/>
    </source>
</evidence>
<evidence type="ECO:0000313" key="8">
    <source>
        <dbReference type="Proteomes" id="UP000236232"/>
    </source>
</evidence>
<reference evidence="7 8" key="1">
    <citation type="submission" date="2018-01" db="EMBL/GenBank/DDBJ databases">
        <title>Draft Genome Sequence of Pseudomonas gingeri NCPPB 3146 (LMG 5327), a White Line Reaction Producer.</title>
        <authorList>
            <person name="Rokni-Zadeh H."/>
            <person name="Bahrami T."/>
            <person name="Zarvandi S."/>
            <person name="Changi-Ashtiani M."/>
            <person name="De Mot R."/>
        </authorList>
    </citation>
    <scope>NUCLEOTIDE SEQUENCE [LARGE SCALE GENOMIC DNA]</scope>
    <source>
        <strain evidence="8">NCPPB 3146 \ LMG 5327</strain>
    </source>
</reference>
<dbReference type="PROSITE" id="PS51257">
    <property type="entry name" value="PROKAR_LIPOPROTEIN"/>
    <property type="match status" value="1"/>
</dbReference>
<keyword evidence="4 6" id="KW-0998">Cell outer membrane</keyword>
<evidence type="ECO:0000256" key="6">
    <source>
        <dbReference type="HAMAP-Rule" id="MF_01186"/>
    </source>
</evidence>
<evidence type="ECO:0000256" key="5">
    <source>
        <dbReference type="ARBA" id="ARBA00023288"/>
    </source>
</evidence>
<protein>
    <recommendedName>
        <fullName evidence="6">LPS-assembly lipoprotein LptE</fullName>
    </recommendedName>
</protein>
<comment type="similarity">
    <text evidence="6">Belongs to the LptE lipoprotein family.</text>
</comment>
<dbReference type="EMBL" id="POWE01000191">
    <property type="protein sequence ID" value="PNQ87863.1"/>
    <property type="molecule type" value="Genomic_DNA"/>
</dbReference>
<organism evidence="7 8">
    <name type="scientific">Pseudomonas gingeri NCPPB 3146 = LMG 5327</name>
    <dbReference type="NCBI Taxonomy" id="707248"/>
    <lineage>
        <taxon>Bacteria</taxon>
        <taxon>Pseudomonadati</taxon>
        <taxon>Pseudomonadota</taxon>
        <taxon>Gammaproteobacteria</taxon>
        <taxon>Pseudomonadales</taxon>
        <taxon>Pseudomonadaceae</taxon>
        <taxon>Pseudomonas</taxon>
    </lineage>
</organism>
<gene>
    <name evidence="6" type="primary">lptE</name>
    <name evidence="7" type="ORF">CCU68_35040</name>
</gene>
<proteinExistence type="inferred from homology"/>
<dbReference type="PANTHER" id="PTHR38098">
    <property type="entry name" value="LPS-ASSEMBLY LIPOPROTEIN LPTE"/>
    <property type="match status" value="1"/>
</dbReference>
<comment type="caution">
    <text evidence="7">The sequence shown here is derived from an EMBL/GenBank/DDBJ whole genome shotgun (WGS) entry which is preliminary data.</text>
</comment>
<evidence type="ECO:0000313" key="7">
    <source>
        <dbReference type="EMBL" id="PNQ87863.1"/>
    </source>
</evidence>
<dbReference type="Proteomes" id="UP000236232">
    <property type="component" value="Unassembled WGS sequence"/>
</dbReference>
<accession>A0ABX4XRU9</accession>
<name>A0ABX4XRU9_9PSED</name>
<keyword evidence="2 6" id="KW-0472">Membrane</keyword>
<comment type="function">
    <text evidence="6">Together with LptD, is involved in the assembly of lipopolysaccharide (LPS) at the surface of the outer membrane. Required for the proper assembly of LptD. Binds LPS and may serve as the LPS recognition site at the outer membrane.</text>
</comment>
<comment type="subcellular location">
    <subcellularLocation>
        <location evidence="6">Cell outer membrane</location>
        <topology evidence="6">Lipid-anchor</topology>
    </subcellularLocation>
</comment>
<dbReference type="PANTHER" id="PTHR38098:SF1">
    <property type="entry name" value="LPS-ASSEMBLY LIPOPROTEIN LPTE"/>
    <property type="match status" value="1"/>
</dbReference>
<dbReference type="Gene3D" id="3.30.160.150">
    <property type="entry name" value="Lipoprotein like domain"/>
    <property type="match status" value="1"/>
</dbReference>
<keyword evidence="1 6" id="KW-0732">Signal</keyword>
<evidence type="ECO:0000256" key="1">
    <source>
        <dbReference type="ARBA" id="ARBA00022729"/>
    </source>
</evidence>
<keyword evidence="5 6" id="KW-0449">Lipoprotein</keyword>
<comment type="subunit">
    <text evidence="6">Component of the lipopolysaccharide transport and assembly complex. Interacts with LptD.</text>
</comment>
<keyword evidence="8" id="KW-1185">Reference proteome</keyword>
<keyword evidence="3 6" id="KW-0564">Palmitate</keyword>
<evidence type="ECO:0000256" key="3">
    <source>
        <dbReference type="ARBA" id="ARBA00023139"/>
    </source>
</evidence>
<dbReference type="InterPro" id="IPR007485">
    <property type="entry name" value="LPS_assembly_LptE"/>
</dbReference>
<evidence type="ECO:0000256" key="2">
    <source>
        <dbReference type="ARBA" id="ARBA00023136"/>
    </source>
</evidence>